<evidence type="ECO:0000256" key="5">
    <source>
        <dbReference type="ARBA" id="ARBA00022490"/>
    </source>
</evidence>
<dbReference type="GO" id="GO:0005516">
    <property type="term" value="F:calmodulin binding"/>
    <property type="evidence" value="ECO:0007669"/>
    <property type="project" value="UniProtKB-KW"/>
</dbReference>
<keyword evidence="8" id="KW-0106">Calcium</keyword>
<dbReference type="InterPro" id="IPR041428">
    <property type="entry name" value="PHsplit_syntrophin"/>
</dbReference>
<evidence type="ECO:0000259" key="15">
    <source>
        <dbReference type="PROSITE" id="PS50003"/>
    </source>
</evidence>
<evidence type="ECO:0000256" key="9">
    <source>
        <dbReference type="ARBA" id="ARBA00022860"/>
    </source>
</evidence>
<dbReference type="CDD" id="cd06801">
    <property type="entry name" value="PDZ_syntrophin-like"/>
    <property type="match status" value="1"/>
</dbReference>
<dbReference type="CDD" id="cd01258">
    <property type="entry name" value="PHsplit_syntrophin"/>
    <property type="match status" value="1"/>
</dbReference>
<feature type="non-terminal residue" evidence="17">
    <location>
        <position position="1"/>
    </location>
</feature>
<dbReference type="InterPro" id="IPR015482">
    <property type="entry name" value="Syntrophin"/>
</dbReference>
<dbReference type="Gene3D" id="2.30.42.10">
    <property type="match status" value="1"/>
</dbReference>
<dbReference type="InterPro" id="IPR001849">
    <property type="entry name" value="PH_domain"/>
</dbReference>
<keyword evidence="11" id="KW-0472">Membrane</keyword>
<dbReference type="GO" id="GO:0005856">
    <property type="term" value="C:cytoskeleton"/>
    <property type="evidence" value="ECO:0007669"/>
    <property type="project" value="UniProtKB-SubCell"/>
</dbReference>
<evidence type="ECO:0000259" key="16">
    <source>
        <dbReference type="PROSITE" id="PS50106"/>
    </source>
</evidence>
<keyword evidence="9" id="KW-0112">Calmodulin-binding</keyword>
<dbReference type="CDD" id="cd00821">
    <property type="entry name" value="PH"/>
    <property type="match status" value="1"/>
</dbReference>
<evidence type="ECO:0000256" key="13">
    <source>
        <dbReference type="ARBA" id="ARBA00023212"/>
    </source>
</evidence>
<reference evidence="17 18" key="1">
    <citation type="submission" date="2020-02" db="EMBL/GenBank/DDBJ databases">
        <title>A chromosome-scale genome assembly of the black bullhead catfish (Ameiurus melas).</title>
        <authorList>
            <person name="Wen M."/>
            <person name="Zham M."/>
            <person name="Cabau C."/>
            <person name="Klopp C."/>
            <person name="Donnadieu C."/>
            <person name="Roques C."/>
            <person name="Bouchez O."/>
            <person name="Lampietro C."/>
            <person name="Jouanno E."/>
            <person name="Herpin A."/>
            <person name="Louis A."/>
            <person name="Berthelot C."/>
            <person name="Parey E."/>
            <person name="Roest-Crollius H."/>
            <person name="Braasch I."/>
            <person name="Postlethwait J."/>
            <person name="Robinson-Rechavi M."/>
            <person name="Echchiki A."/>
            <person name="Begum T."/>
            <person name="Montfort J."/>
            <person name="Schartl M."/>
            <person name="Bobe J."/>
            <person name="Guiguen Y."/>
        </authorList>
    </citation>
    <scope>NUCLEOTIDE SEQUENCE [LARGE SCALE GENOMIC DNA]</scope>
    <source>
        <strain evidence="17">M_S1</strain>
        <tissue evidence="17">Blood</tissue>
    </source>
</reference>
<dbReference type="EMBL" id="JAAGNN010000006">
    <property type="protein sequence ID" value="KAF4088432.1"/>
    <property type="molecule type" value="Genomic_DNA"/>
</dbReference>
<evidence type="ECO:0000313" key="17">
    <source>
        <dbReference type="EMBL" id="KAF4088432.1"/>
    </source>
</evidence>
<accession>A0A7J6AZY5</accession>
<evidence type="ECO:0000256" key="7">
    <source>
        <dbReference type="ARBA" id="ARBA00022737"/>
    </source>
</evidence>
<organism evidence="17 18">
    <name type="scientific">Ameiurus melas</name>
    <name type="common">Black bullhead</name>
    <name type="synonym">Silurus melas</name>
    <dbReference type="NCBI Taxonomy" id="219545"/>
    <lineage>
        <taxon>Eukaryota</taxon>
        <taxon>Metazoa</taxon>
        <taxon>Chordata</taxon>
        <taxon>Craniata</taxon>
        <taxon>Vertebrata</taxon>
        <taxon>Euteleostomi</taxon>
        <taxon>Actinopterygii</taxon>
        <taxon>Neopterygii</taxon>
        <taxon>Teleostei</taxon>
        <taxon>Ostariophysi</taxon>
        <taxon>Siluriformes</taxon>
        <taxon>Ictaluridae</taxon>
        <taxon>Ameiurus</taxon>
    </lineage>
</organism>
<proteinExistence type="inferred from homology"/>
<dbReference type="GO" id="GO:0070161">
    <property type="term" value="C:anchoring junction"/>
    <property type="evidence" value="ECO:0007669"/>
    <property type="project" value="UniProtKB-SubCell"/>
</dbReference>
<dbReference type="PROSITE" id="PS50003">
    <property type="entry name" value="PH_DOMAIN"/>
    <property type="match status" value="1"/>
</dbReference>
<dbReference type="FunFam" id="2.30.29.30:FF:000304">
    <property type="entry name" value="Beta-1-syntrophin isoform 1"/>
    <property type="match status" value="1"/>
</dbReference>
<keyword evidence="13" id="KW-0206">Cytoskeleton</keyword>
<keyword evidence="5" id="KW-0963">Cytoplasm</keyword>
<evidence type="ECO:0000256" key="6">
    <source>
        <dbReference type="ARBA" id="ARBA00022553"/>
    </source>
</evidence>
<protein>
    <recommendedName>
        <fullName evidence="19">Beta-1-syntrophin</fullName>
    </recommendedName>
</protein>
<dbReference type="Proteomes" id="UP000593565">
    <property type="component" value="Unassembled WGS sequence"/>
</dbReference>
<evidence type="ECO:0000256" key="12">
    <source>
        <dbReference type="ARBA" id="ARBA00023203"/>
    </source>
</evidence>
<dbReference type="Pfam" id="PF18012">
    <property type="entry name" value="PH_17"/>
    <property type="match status" value="1"/>
</dbReference>
<comment type="similarity">
    <text evidence="4">Belongs to the syntrophin family.</text>
</comment>
<feature type="region of interest" description="Disordered" evidence="14">
    <location>
        <begin position="173"/>
        <end position="206"/>
    </location>
</feature>
<dbReference type="Pfam" id="PF23012">
    <property type="entry name" value="Syntrophin_4th"/>
    <property type="match status" value="1"/>
</dbReference>
<dbReference type="GO" id="GO:0045202">
    <property type="term" value="C:synapse"/>
    <property type="evidence" value="ECO:0007669"/>
    <property type="project" value="TreeGrafter"/>
</dbReference>
<name>A0A7J6AZY5_AMEME</name>
<feature type="domain" description="PDZ" evidence="16">
    <location>
        <begin position="214"/>
        <end position="297"/>
    </location>
</feature>
<dbReference type="InterPro" id="IPR055108">
    <property type="entry name" value="Syntrophin_4th"/>
</dbReference>
<dbReference type="PANTHER" id="PTHR10554:SF11">
    <property type="entry name" value="BETA-1-SYNTROPHIN"/>
    <property type="match status" value="1"/>
</dbReference>
<evidence type="ECO:0008006" key="19">
    <source>
        <dbReference type="Google" id="ProtNLM"/>
    </source>
</evidence>
<dbReference type="SUPFAM" id="SSF50156">
    <property type="entry name" value="PDZ domain-like"/>
    <property type="match status" value="1"/>
</dbReference>
<dbReference type="SMART" id="SM00228">
    <property type="entry name" value="PDZ"/>
    <property type="match status" value="1"/>
</dbReference>
<comment type="subcellular location">
    <subcellularLocation>
        <location evidence="3">Cell junction</location>
    </subcellularLocation>
    <subcellularLocation>
        <location evidence="2">Cytoplasm</location>
        <location evidence="2">Cytoskeleton</location>
    </subcellularLocation>
    <subcellularLocation>
        <location evidence="1">Endomembrane system</location>
        <topology evidence="1">Peripheral membrane protein</topology>
    </subcellularLocation>
</comment>
<evidence type="ECO:0000256" key="10">
    <source>
        <dbReference type="ARBA" id="ARBA00022949"/>
    </source>
</evidence>
<dbReference type="SUPFAM" id="SSF50729">
    <property type="entry name" value="PH domain-like"/>
    <property type="match status" value="2"/>
</dbReference>
<evidence type="ECO:0000256" key="1">
    <source>
        <dbReference type="ARBA" id="ARBA00004184"/>
    </source>
</evidence>
<dbReference type="GO" id="GO:0012505">
    <property type="term" value="C:endomembrane system"/>
    <property type="evidence" value="ECO:0007669"/>
    <property type="project" value="UniProtKB-SubCell"/>
</dbReference>
<evidence type="ECO:0000256" key="3">
    <source>
        <dbReference type="ARBA" id="ARBA00004282"/>
    </source>
</evidence>
<evidence type="ECO:0000256" key="4">
    <source>
        <dbReference type="ARBA" id="ARBA00010798"/>
    </source>
</evidence>
<dbReference type="SMART" id="SM00233">
    <property type="entry name" value="PH"/>
    <property type="match status" value="2"/>
</dbReference>
<dbReference type="GO" id="GO:0003779">
    <property type="term" value="F:actin binding"/>
    <property type="evidence" value="ECO:0007669"/>
    <property type="project" value="UniProtKB-KW"/>
</dbReference>
<dbReference type="InterPro" id="IPR036034">
    <property type="entry name" value="PDZ_sf"/>
</dbReference>
<evidence type="ECO:0000256" key="14">
    <source>
        <dbReference type="SAM" id="MobiDB-lite"/>
    </source>
</evidence>
<evidence type="ECO:0000256" key="8">
    <source>
        <dbReference type="ARBA" id="ARBA00022837"/>
    </source>
</evidence>
<dbReference type="PANTHER" id="PTHR10554">
    <property type="entry name" value="SYNTROPHIN"/>
    <property type="match status" value="1"/>
</dbReference>
<comment type="caution">
    <text evidence="17">The sequence shown here is derived from an EMBL/GenBank/DDBJ whole genome shotgun (WGS) entry which is preliminary data.</text>
</comment>
<keyword evidence="10" id="KW-0965">Cell junction</keyword>
<dbReference type="PROSITE" id="PS50106">
    <property type="entry name" value="PDZ"/>
    <property type="match status" value="1"/>
</dbReference>
<dbReference type="FunFam" id="2.30.29.30:FF:000307">
    <property type="entry name" value="Beta-1-syntrophin isoform 1"/>
    <property type="match status" value="1"/>
</dbReference>
<evidence type="ECO:0000313" key="18">
    <source>
        <dbReference type="Proteomes" id="UP000593565"/>
    </source>
</evidence>
<sequence>HESRIQRTDSVVNRPSLLRETNFHLSYRIHVFTFPERDLYMPRALPQLTQTHRTHPIKKKEKKTLLHPTRIWCVCRSGETLQQVCTRGALELSERAREFGARTKSRVRENSNSAVVFIIRYAPKMAVASAASGMRVQKSGFLEVLVRERWHRVLAELSDDALALSCEDAAGSGDMNGVTDGSGPSPDSPETGARTAGTDSPERVPEAIANRKRCVKVVKQDVGGLGISIKGGKENKMPILISKIFKGLAADQTHALYVGDAILSVNGVNLRDATHDEAVQSLKRAGRVVTLEVKYMREATPYVKRGSPVAEIGWETPPPESPRLGSPHCVMPPSLPSLSLQGDCRYIPLKMCYVTRAMTTPDPENRHLELHSPDAKHTVVLRCLDSSSALAWFESMQSATNNLVNKAMSELSEAARNGIGASHEIRHLGWLAEKTESERPLWKPVVVVVTDKDLMLYDSMTRMKENWLNPAHTYPLLSTRLVHSGPDRGSPKPGGELSFATRTGTRLGIETHVFRAETCKDLSLWTRHIVTGCHTAAEMIKEVTTSCMYKGQDCRLVIHYELGFSVLPEGEPPNGQPLFSYPFEKLRMSSDDGVRMLYLDFGGKEGEIQLDLHSCPKPIVFILHSFLSAKIARLGLLA</sequence>
<dbReference type="GO" id="GO:0005198">
    <property type="term" value="F:structural molecule activity"/>
    <property type="evidence" value="ECO:0007669"/>
    <property type="project" value="InterPro"/>
</dbReference>
<dbReference type="FunFam" id="2.30.42.10:FF:000052">
    <property type="entry name" value="Syntrophin beta 1"/>
    <property type="match status" value="1"/>
</dbReference>
<dbReference type="Pfam" id="PF00169">
    <property type="entry name" value="PH"/>
    <property type="match status" value="1"/>
</dbReference>
<dbReference type="AlphaFoldDB" id="A0A7J6AZY5"/>
<evidence type="ECO:0000256" key="2">
    <source>
        <dbReference type="ARBA" id="ARBA00004245"/>
    </source>
</evidence>
<keyword evidence="7" id="KW-0677">Repeat</keyword>
<keyword evidence="6" id="KW-0597">Phosphoprotein</keyword>
<dbReference type="InterPro" id="IPR001478">
    <property type="entry name" value="PDZ"/>
</dbReference>
<dbReference type="Gene3D" id="2.30.29.30">
    <property type="entry name" value="Pleckstrin-homology domain (PH domain)/Phosphotyrosine-binding domain (PTB)"/>
    <property type="match status" value="3"/>
</dbReference>
<dbReference type="InterPro" id="IPR011993">
    <property type="entry name" value="PH-like_dom_sf"/>
</dbReference>
<dbReference type="Pfam" id="PF00595">
    <property type="entry name" value="PDZ"/>
    <property type="match status" value="1"/>
</dbReference>
<evidence type="ECO:0000256" key="11">
    <source>
        <dbReference type="ARBA" id="ARBA00023136"/>
    </source>
</evidence>
<feature type="domain" description="PH" evidence="15">
    <location>
        <begin position="424"/>
        <end position="534"/>
    </location>
</feature>
<keyword evidence="18" id="KW-1185">Reference proteome</keyword>
<keyword evidence="12" id="KW-0009">Actin-binding</keyword>
<dbReference type="GO" id="GO:0016010">
    <property type="term" value="C:dystrophin-associated glycoprotein complex"/>
    <property type="evidence" value="ECO:0007669"/>
    <property type="project" value="TreeGrafter"/>
</dbReference>
<gene>
    <name evidence="17" type="ORF">AMELA_G00081420</name>
</gene>